<proteinExistence type="predicted"/>
<dbReference type="HOGENOM" id="CLU_3360525_0_0_1"/>
<accession>A0A0E0I8Z9</accession>
<dbReference type="Gramene" id="ONIVA08G07880.1">
    <property type="protein sequence ID" value="ONIVA08G07880.1"/>
    <property type="gene ID" value="ONIVA08G07880"/>
</dbReference>
<reference evidence="1" key="1">
    <citation type="submission" date="2015-04" db="UniProtKB">
        <authorList>
            <consortium name="EnsemblPlants"/>
        </authorList>
    </citation>
    <scope>IDENTIFICATION</scope>
    <source>
        <strain evidence="1">SL10</strain>
    </source>
</reference>
<protein>
    <submittedName>
        <fullName evidence="1">Uncharacterized protein</fullName>
    </submittedName>
</protein>
<dbReference type="Proteomes" id="UP000006591">
    <property type="component" value="Chromosome 8"/>
</dbReference>
<evidence type="ECO:0000313" key="1">
    <source>
        <dbReference type="EnsemblPlants" id="ONIVA08G07880.1"/>
    </source>
</evidence>
<sequence length="36" mass="4079">MNFLSCFGRLIVCVLCRKRADLLVAKKVSLLLSRLV</sequence>
<keyword evidence="2" id="KW-1185">Reference proteome</keyword>
<dbReference type="EnsemblPlants" id="ONIVA08G07880.1">
    <property type="protein sequence ID" value="ONIVA08G07880.1"/>
    <property type="gene ID" value="ONIVA08G07880"/>
</dbReference>
<evidence type="ECO:0000313" key="2">
    <source>
        <dbReference type="Proteomes" id="UP000006591"/>
    </source>
</evidence>
<name>A0A0E0I8Z9_ORYNI</name>
<reference evidence="1" key="2">
    <citation type="submission" date="2018-04" db="EMBL/GenBank/DDBJ databases">
        <title>OnivRS2 (Oryza nivara Reference Sequence Version 2).</title>
        <authorList>
            <person name="Zhang J."/>
            <person name="Kudrna D."/>
            <person name="Lee S."/>
            <person name="Talag J."/>
            <person name="Rajasekar S."/>
            <person name="Welchert J."/>
            <person name="Hsing Y.-I."/>
            <person name="Wing R.A."/>
        </authorList>
    </citation>
    <scope>NUCLEOTIDE SEQUENCE [LARGE SCALE GENOMIC DNA]</scope>
    <source>
        <strain evidence="1">SL10</strain>
    </source>
</reference>
<dbReference type="AlphaFoldDB" id="A0A0E0I8Z9"/>
<organism evidence="1">
    <name type="scientific">Oryza nivara</name>
    <name type="common">Indian wild rice</name>
    <name type="synonym">Oryza sativa f. spontanea</name>
    <dbReference type="NCBI Taxonomy" id="4536"/>
    <lineage>
        <taxon>Eukaryota</taxon>
        <taxon>Viridiplantae</taxon>
        <taxon>Streptophyta</taxon>
        <taxon>Embryophyta</taxon>
        <taxon>Tracheophyta</taxon>
        <taxon>Spermatophyta</taxon>
        <taxon>Magnoliopsida</taxon>
        <taxon>Liliopsida</taxon>
        <taxon>Poales</taxon>
        <taxon>Poaceae</taxon>
        <taxon>BOP clade</taxon>
        <taxon>Oryzoideae</taxon>
        <taxon>Oryzeae</taxon>
        <taxon>Oryzinae</taxon>
        <taxon>Oryza</taxon>
    </lineage>
</organism>